<dbReference type="SMART" id="SM00946">
    <property type="entry name" value="ProRS-C_1"/>
    <property type="match status" value="1"/>
</dbReference>
<dbReference type="Pfam" id="PF09180">
    <property type="entry name" value="ProRS-C_1"/>
    <property type="match status" value="1"/>
</dbReference>
<dbReference type="PANTHER" id="PTHR43382">
    <property type="entry name" value="PROLYL-TRNA SYNTHETASE"/>
    <property type="match status" value="1"/>
</dbReference>
<dbReference type="InterPro" id="IPR004154">
    <property type="entry name" value="Anticodon-bd"/>
</dbReference>
<name>U5NF57_9MOLU</name>
<dbReference type="InterPro" id="IPR036621">
    <property type="entry name" value="Anticodon-bd_dom_sf"/>
</dbReference>
<dbReference type="GO" id="GO:0006433">
    <property type="term" value="P:prolyl-tRNA aminoacylation"/>
    <property type="evidence" value="ECO:0007669"/>
    <property type="project" value="InterPro"/>
</dbReference>
<dbReference type="STRING" id="1403316.PRV_00065"/>
<evidence type="ECO:0000313" key="9">
    <source>
        <dbReference type="EMBL" id="AGX88804.1"/>
    </source>
</evidence>
<evidence type="ECO:0000256" key="4">
    <source>
        <dbReference type="ARBA" id="ARBA00022741"/>
    </source>
</evidence>
<dbReference type="InterPro" id="IPR006195">
    <property type="entry name" value="aa-tRNA-synth_II"/>
</dbReference>
<keyword evidence="10" id="KW-1185">Reference proteome</keyword>
<proteinExistence type="predicted"/>
<evidence type="ECO:0000313" key="10">
    <source>
        <dbReference type="Proteomes" id="UP000017119"/>
    </source>
</evidence>
<keyword evidence="2" id="KW-0963">Cytoplasm</keyword>
<dbReference type="PANTHER" id="PTHR43382:SF2">
    <property type="entry name" value="BIFUNCTIONAL GLUTAMATE_PROLINE--TRNA LIGASE"/>
    <property type="match status" value="1"/>
</dbReference>
<keyword evidence="5" id="KW-0067">ATP-binding</keyword>
<evidence type="ECO:0000256" key="6">
    <source>
        <dbReference type="ARBA" id="ARBA00022917"/>
    </source>
</evidence>
<keyword evidence="6" id="KW-0648">Protein biosynthesis</keyword>
<feature type="domain" description="Aminoacyl-transfer RNA synthetases class-II family profile" evidence="8">
    <location>
        <begin position="1"/>
        <end position="189"/>
    </location>
</feature>
<keyword evidence="3" id="KW-0436">Ligase</keyword>
<dbReference type="HOGENOM" id="CLU_001882_4_2_14"/>
<dbReference type="GO" id="GO:0005737">
    <property type="term" value="C:cytoplasm"/>
    <property type="evidence" value="ECO:0007669"/>
    <property type="project" value="InterPro"/>
</dbReference>
<keyword evidence="7" id="KW-0030">Aminoacyl-tRNA synthetase</keyword>
<dbReference type="Proteomes" id="UP000017119">
    <property type="component" value="Chromosome"/>
</dbReference>
<dbReference type="Gene3D" id="3.40.50.800">
    <property type="entry name" value="Anticodon-binding domain"/>
    <property type="match status" value="1"/>
</dbReference>
<dbReference type="Gene3D" id="3.30.110.30">
    <property type="entry name" value="C-terminal domain of ProRS"/>
    <property type="match status" value="1"/>
</dbReference>
<dbReference type="GO" id="GO:0004827">
    <property type="term" value="F:proline-tRNA ligase activity"/>
    <property type="evidence" value="ECO:0007669"/>
    <property type="project" value="UniProtKB-EC"/>
</dbReference>
<dbReference type="Gene3D" id="3.30.930.10">
    <property type="entry name" value="Bira Bifunctional Protein, Domain 2"/>
    <property type="match status" value="1"/>
</dbReference>
<sequence>MRLHTTKENSVIALRPTSEILFSHYFKERFKERESKLPILLNQWSSVYREERNTKLFFRSKEFYWQELHSLHENQEDLNKYLKTIHEIYQKLLGELLCIDFISGEKTILERFPGAQKTLTNECILPDGQSLQLTTTHNLSTFFSDLMGIRYWNNQNKEMLPYQLSAGSSTRLLGAVVEMHKDDKGIILPWELSKENIAVLILQGYSDEDKNLLSAIEERLNKYRIYWDDSAASLGKKLIKVEQLGIPLTLIIGVNELKNKKILLKSRLNSEKYEIDLSKLESEIESFSKKYQSELFERSKNKKLNLIKESYKMNELIHFIQEGYLVLAPWLNELDNERQFKECKYNFSPRCIKEELDLKNTAQSCIFSGKKANCLAYFGRSY</sequence>
<evidence type="ECO:0000256" key="7">
    <source>
        <dbReference type="ARBA" id="ARBA00023146"/>
    </source>
</evidence>
<keyword evidence="4" id="KW-0547">Nucleotide-binding</keyword>
<accession>U5NF57</accession>
<evidence type="ECO:0000256" key="3">
    <source>
        <dbReference type="ARBA" id="ARBA00022598"/>
    </source>
</evidence>
<evidence type="ECO:0000256" key="2">
    <source>
        <dbReference type="ARBA" id="ARBA00022490"/>
    </source>
</evidence>
<dbReference type="Pfam" id="PF00587">
    <property type="entry name" value="tRNA-synt_2b"/>
    <property type="match status" value="1"/>
</dbReference>
<dbReference type="RefSeq" id="WP_022768691.1">
    <property type="nucleotide sequence ID" value="NC_022575.1"/>
</dbReference>
<dbReference type="SUPFAM" id="SSF52954">
    <property type="entry name" value="Class II aaRS ABD-related"/>
    <property type="match status" value="1"/>
</dbReference>
<dbReference type="EC" id="6.1.1.15" evidence="1"/>
<dbReference type="Pfam" id="PF03129">
    <property type="entry name" value="HGTP_anticodon"/>
    <property type="match status" value="1"/>
</dbReference>
<dbReference type="GO" id="GO:0005524">
    <property type="term" value="F:ATP binding"/>
    <property type="evidence" value="ECO:0007669"/>
    <property type="project" value="UniProtKB-KW"/>
</dbReference>
<evidence type="ECO:0000256" key="5">
    <source>
        <dbReference type="ARBA" id="ARBA00022840"/>
    </source>
</evidence>
<organism evidence="9 10">
    <name type="scientific">Mycoplasma parvum str. Indiana</name>
    <dbReference type="NCBI Taxonomy" id="1403316"/>
    <lineage>
        <taxon>Bacteria</taxon>
        <taxon>Bacillati</taxon>
        <taxon>Mycoplasmatota</taxon>
        <taxon>Mollicutes</taxon>
        <taxon>Mycoplasmataceae</taxon>
        <taxon>Mycoplasma</taxon>
    </lineage>
</organism>
<dbReference type="PATRIC" id="fig|1403316.3.peg.11"/>
<dbReference type="PROSITE" id="PS50862">
    <property type="entry name" value="AA_TRNA_LIGASE_II"/>
    <property type="match status" value="1"/>
</dbReference>
<dbReference type="InterPro" id="IPR002314">
    <property type="entry name" value="aa-tRNA-synt_IIb"/>
</dbReference>
<dbReference type="InterPro" id="IPR004499">
    <property type="entry name" value="Pro-tRNA-ligase_IIa_arc-type"/>
</dbReference>
<reference evidence="9" key="1">
    <citation type="journal article" date="2013" name="Genome Announc.">
        <title>Genome Sequence of Mycoplasma parvum (Formerly Eperythrozoon parvum), a Diminutive Hemoplasma of the Pig.</title>
        <authorList>
            <person name="do Nascimento N.C."/>
            <person name="Dos Santos A.P."/>
            <person name="Chu Y."/>
            <person name="Guimaraes A.M."/>
            <person name="Pagliaro A."/>
            <person name="Messick J.B."/>
        </authorList>
    </citation>
    <scope>NUCLEOTIDE SEQUENCE [LARGE SCALE GENOMIC DNA]</scope>
    <source>
        <strain evidence="9">Indiana</strain>
    </source>
</reference>
<dbReference type="InterPro" id="IPR016061">
    <property type="entry name" value="Pro-tRNA_ligase_II_C"/>
</dbReference>
<evidence type="ECO:0000259" key="8">
    <source>
        <dbReference type="PROSITE" id="PS50862"/>
    </source>
</evidence>
<dbReference type="KEGG" id="mpv:PRV_00065"/>
<dbReference type="SUPFAM" id="SSF64586">
    <property type="entry name" value="C-terminal domain of ProRS"/>
    <property type="match status" value="1"/>
</dbReference>
<gene>
    <name evidence="9" type="ORF">PRV_00065</name>
</gene>
<evidence type="ECO:0000256" key="1">
    <source>
        <dbReference type="ARBA" id="ARBA00012831"/>
    </source>
</evidence>
<dbReference type="InterPro" id="IPR017449">
    <property type="entry name" value="Pro-tRNA_synth_II"/>
</dbReference>
<dbReference type="SUPFAM" id="SSF55681">
    <property type="entry name" value="Class II aaRS and biotin synthetases"/>
    <property type="match status" value="1"/>
</dbReference>
<dbReference type="InterPro" id="IPR045864">
    <property type="entry name" value="aa-tRNA-synth_II/BPL/LPL"/>
</dbReference>
<protein>
    <recommendedName>
        <fullName evidence="1">proline--tRNA ligase</fullName>
        <ecNumber evidence="1">6.1.1.15</ecNumber>
    </recommendedName>
</protein>
<dbReference type="GO" id="GO:0017101">
    <property type="term" value="C:aminoacyl-tRNA synthetase multienzyme complex"/>
    <property type="evidence" value="ECO:0007669"/>
    <property type="project" value="TreeGrafter"/>
</dbReference>
<dbReference type="EMBL" id="CP006771">
    <property type="protein sequence ID" value="AGX88804.1"/>
    <property type="molecule type" value="Genomic_DNA"/>
</dbReference>
<dbReference type="AlphaFoldDB" id="U5NF57"/>